<proteinExistence type="predicted"/>
<comment type="caution">
    <text evidence="1">The sequence shown here is derived from an EMBL/GenBank/DDBJ whole genome shotgun (WGS) entry which is preliminary data.</text>
</comment>
<evidence type="ECO:0008006" key="3">
    <source>
        <dbReference type="Google" id="ProtNLM"/>
    </source>
</evidence>
<dbReference type="PATRIC" id="fig|1094558.3.peg.1560"/>
<accession>J0QSU1</accession>
<dbReference type="RefSeq" id="WP_008039844.1">
    <property type="nucleotide sequence ID" value="NZ_JH725147.1"/>
</dbReference>
<keyword evidence="2" id="KW-1185">Reference proteome</keyword>
<name>J0QSU1_9HYPH</name>
<dbReference type="Gene3D" id="3.20.20.140">
    <property type="entry name" value="Metal-dependent hydrolases"/>
    <property type="match status" value="1"/>
</dbReference>
<dbReference type="STRING" id="1094558.ME5_01457"/>
<dbReference type="EMBL" id="AIMB01000008">
    <property type="protein sequence ID" value="EJF88906.1"/>
    <property type="molecule type" value="Genomic_DNA"/>
</dbReference>
<sequence length="52" mass="6296">MIDCHVHFWSYNQSDFPWIKDDLFSFLAQDLLPEHLWQQMSHHVDRVIAVQA</sequence>
<dbReference type="Proteomes" id="UP000008952">
    <property type="component" value="Unassembled WGS sequence"/>
</dbReference>
<dbReference type="AlphaFoldDB" id="J0QSU1"/>
<evidence type="ECO:0000313" key="2">
    <source>
        <dbReference type="Proteomes" id="UP000008952"/>
    </source>
</evidence>
<organism evidence="1 2">
    <name type="scientific">Bartonella tamiae Th239</name>
    <dbReference type="NCBI Taxonomy" id="1094558"/>
    <lineage>
        <taxon>Bacteria</taxon>
        <taxon>Pseudomonadati</taxon>
        <taxon>Pseudomonadota</taxon>
        <taxon>Alphaproteobacteria</taxon>
        <taxon>Hyphomicrobiales</taxon>
        <taxon>Bartonellaceae</taxon>
        <taxon>Bartonella</taxon>
    </lineage>
</organism>
<evidence type="ECO:0000313" key="1">
    <source>
        <dbReference type="EMBL" id="EJF88906.1"/>
    </source>
</evidence>
<protein>
    <recommendedName>
        <fullName evidence="3">Amidohydrolase-related domain-containing protein</fullName>
    </recommendedName>
</protein>
<dbReference type="HOGENOM" id="CLU_3077162_0_0_5"/>
<gene>
    <name evidence="1" type="ORF">ME5_01457</name>
</gene>
<reference evidence="1 2" key="1">
    <citation type="submission" date="2012-03" db="EMBL/GenBank/DDBJ databases">
        <title>The Genome Sequence of Bartonella tamiae Th239.</title>
        <authorList>
            <consortium name="The Broad Institute Genome Sequencing Platform"/>
            <consortium name="The Broad Institute Genome Sequencing Center for Infectious Disease"/>
            <person name="Feldgarden M."/>
            <person name="Kirby J."/>
            <person name="Kosoy M."/>
            <person name="Birtles R."/>
            <person name="Probert W.S."/>
            <person name="Chiaraviglio L."/>
            <person name="Young S.K."/>
            <person name="Zeng Q."/>
            <person name="Gargeya S."/>
            <person name="Fitzgerald M."/>
            <person name="Haas B."/>
            <person name="Abouelleil A."/>
            <person name="Alvarado L."/>
            <person name="Arachchi H.M."/>
            <person name="Berlin A."/>
            <person name="Chapman S.B."/>
            <person name="Gearin G."/>
            <person name="Goldberg J."/>
            <person name="Griggs A."/>
            <person name="Gujja S."/>
            <person name="Hansen M."/>
            <person name="Heiman D."/>
            <person name="Howarth C."/>
            <person name="Larimer J."/>
            <person name="Lui A."/>
            <person name="MacDonald P.J.P."/>
            <person name="McCowen C."/>
            <person name="Montmayeur A."/>
            <person name="Murphy C."/>
            <person name="Neiman D."/>
            <person name="Pearson M."/>
            <person name="Priest M."/>
            <person name="Roberts A."/>
            <person name="Saif S."/>
            <person name="Shea T."/>
            <person name="Sisk P."/>
            <person name="Stolte C."/>
            <person name="Sykes S."/>
            <person name="Wortman J."/>
            <person name="Nusbaum C."/>
            <person name="Birren B."/>
        </authorList>
    </citation>
    <scope>NUCLEOTIDE SEQUENCE [LARGE SCALE GENOMIC DNA]</scope>
    <source>
        <strain evidence="1 2">Th239</strain>
    </source>
</reference>